<sequence>MTAKTPYDDDRSRFSRRALARLVLSHEASGLSDAAGSLAVTRYDEFSGAGGRVSEAAAVAGHADRLVTSAVIYERERGSSWADIGRHLDLSGPAAEERFAPAVEQWRAAFDVPYRLDETGRKRIPQLPTAAYDPARVIRNLDLWAAARVGYDDKHAVSGGLQPGHDDEEETWPETRGTEIDGRIRLPHLGAFLDLLSEYALHRPADSARDVVARAMESSKAEDQATWHSYAMVGTFESLDIRLAVHDDLVSVTVAGAHSPALRLRISTLLDVFV</sequence>
<comment type="caution">
    <text evidence="1">The sequence shown here is derived from an EMBL/GenBank/DDBJ whole genome shotgun (WGS) entry which is preliminary data.</text>
</comment>
<dbReference type="EMBL" id="RJKL01000001">
    <property type="protein sequence ID" value="ROP29825.1"/>
    <property type="molecule type" value="Genomic_DNA"/>
</dbReference>
<protein>
    <submittedName>
        <fullName evidence="1">Uncharacterized protein</fullName>
    </submittedName>
</protein>
<organism evidence="1 2">
    <name type="scientific">Couchioplanes caeruleus</name>
    <dbReference type="NCBI Taxonomy" id="56438"/>
    <lineage>
        <taxon>Bacteria</taxon>
        <taxon>Bacillati</taxon>
        <taxon>Actinomycetota</taxon>
        <taxon>Actinomycetes</taxon>
        <taxon>Micromonosporales</taxon>
        <taxon>Micromonosporaceae</taxon>
        <taxon>Couchioplanes</taxon>
    </lineage>
</organism>
<dbReference type="RefSeq" id="WP_244945229.1">
    <property type="nucleotide sequence ID" value="NZ_RJKL01000001.1"/>
</dbReference>
<evidence type="ECO:0000313" key="2">
    <source>
        <dbReference type="Proteomes" id="UP000271683"/>
    </source>
</evidence>
<reference evidence="1 2" key="1">
    <citation type="submission" date="2018-11" db="EMBL/GenBank/DDBJ databases">
        <title>Sequencing the genomes of 1000 actinobacteria strains.</title>
        <authorList>
            <person name="Klenk H.-P."/>
        </authorList>
    </citation>
    <scope>NUCLEOTIDE SEQUENCE [LARGE SCALE GENOMIC DNA]</scope>
    <source>
        <strain evidence="1 2">DSM 43634</strain>
    </source>
</reference>
<gene>
    <name evidence="1" type="ORF">EDD30_2645</name>
</gene>
<accession>A0A3N1GHY5</accession>
<evidence type="ECO:0000313" key="1">
    <source>
        <dbReference type="EMBL" id="ROP29825.1"/>
    </source>
</evidence>
<name>A0A3N1GHY5_9ACTN</name>
<dbReference type="Proteomes" id="UP000271683">
    <property type="component" value="Unassembled WGS sequence"/>
</dbReference>
<dbReference type="AlphaFoldDB" id="A0A3N1GHY5"/>
<proteinExistence type="predicted"/>